<gene>
    <name evidence="1" type="ORF">VU01_12281</name>
</gene>
<name>A0A444JD73_9BACT</name>
<dbReference type="Proteomes" id="UP000288892">
    <property type="component" value="Unassembled WGS sequence"/>
</dbReference>
<dbReference type="AlphaFoldDB" id="A0A444JD73"/>
<accession>A0A444JD73</accession>
<reference evidence="1 2" key="1">
    <citation type="submission" date="2017-01" db="EMBL/GenBank/DDBJ databases">
        <title>The cable genome- insights into the physiology and evolution of filamentous bacteria capable of sulfide oxidation via long distance electron transfer.</title>
        <authorList>
            <person name="Schreiber L."/>
            <person name="Bjerg J.T."/>
            <person name="Boggild A."/>
            <person name="Van De Vossenberg J."/>
            <person name="Meysman F."/>
            <person name="Nielsen L.P."/>
            <person name="Schramm A."/>
            <person name="Kjeldsen K.U."/>
        </authorList>
    </citation>
    <scope>NUCLEOTIDE SEQUENCE [LARGE SCALE GENOMIC DNA]</scope>
    <source>
        <strain evidence="1">A5</strain>
    </source>
</reference>
<protein>
    <recommendedName>
        <fullName evidence="3">Amidohydrolase-related domain-containing protein</fullName>
    </recommendedName>
</protein>
<comment type="caution">
    <text evidence="1">The sequence shown here is derived from an EMBL/GenBank/DDBJ whole genome shotgun (WGS) entry which is preliminary data.</text>
</comment>
<proteinExistence type="predicted"/>
<evidence type="ECO:0000313" key="1">
    <source>
        <dbReference type="EMBL" id="RWX51018.1"/>
    </source>
</evidence>
<dbReference type="EMBL" id="MTKS01000228">
    <property type="protein sequence ID" value="RWX51018.1"/>
    <property type="molecule type" value="Genomic_DNA"/>
</dbReference>
<evidence type="ECO:0000313" key="2">
    <source>
        <dbReference type="Proteomes" id="UP000288892"/>
    </source>
</evidence>
<evidence type="ECO:0008006" key="3">
    <source>
        <dbReference type="Google" id="ProtNLM"/>
    </source>
</evidence>
<keyword evidence="2" id="KW-1185">Reference proteome</keyword>
<organism evidence="1 2">
    <name type="scientific">Candidatus Electrothrix marina</name>
    <dbReference type="NCBI Taxonomy" id="1859130"/>
    <lineage>
        <taxon>Bacteria</taxon>
        <taxon>Pseudomonadati</taxon>
        <taxon>Thermodesulfobacteriota</taxon>
        <taxon>Desulfobulbia</taxon>
        <taxon>Desulfobulbales</taxon>
        <taxon>Desulfobulbaceae</taxon>
        <taxon>Candidatus Electrothrix</taxon>
    </lineage>
</organism>
<sequence>MEIIADTHLHLYPCFGLDRAFSVFLDRFQGEEAHVERVACLAERYDCFYYDRLRAGEDLLSNFIVEDADENSLVLRRKNDNRALTLLPGRQIITLERIEVLALCTTATFTADMRAADLIRDIRQQNGIPVLPWSPGKWFGGRGRVIDGLLQSFTPGDFLVGDVSLRPVGWPVPLLMRKARRLEYRIICGSDPLPFSEEENSFGMYASRIETVDNDITPAMMLSSLLANKAVNIAGLGRRSTPFALFHRLRKNAGAKKKQTAG</sequence>